<dbReference type="RefSeq" id="WP_304994862.1">
    <property type="nucleotide sequence ID" value="NZ_CP101717.1"/>
</dbReference>
<keyword evidence="2" id="KW-0732">Signal</keyword>
<evidence type="ECO:0008006" key="4">
    <source>
        <dbReference type="Google" id="ProtNLM"/>
    </source>
</evidence>
<accession>A0AB38YDY3</accession>
<gene>
    <name evidence="3" type="ORF">NFC81_12770</name>
</gene>
<sequence>MFSRAITLLFGCFAAVALPGCAHFVMPTTGEPNSNLSADRPEPAPESSQRVRCSLPIVAPDSLSSPSLTFSDSPCMLLAWQQFMQHSLHLDTEARRRVLASLPDTQVGTAQSALLSSHPSTPHLLRLHSQLQLLELIPELPTALAEYFKWLTDHQQRLLETELTVQGLSRLNSQQQQDIQRLQAEIAEKTAQIQALTEIEARLSENQPDRSSDDIEPLTERTREERPDD</sequence>
<protein>
    <recommendedName>
        <fullName evidence="4">DUF3106 domain-containing protein</fullName>
    </recommendedName>
</protein>
<feature type="signal peptide" evidence="2">
    <location>
        <begin position="1"/>
        <end position="17"/>
    </location>
</feature>
<evidence type="ECO:0000313" key="3">
    <source>
        <dbReference type="EMBL" id="WLD57577.1"/>
    </source>
</evidence>
<feature type="chain" id="PRO_5044231282" description="DUF3106 domain-containing protein" evidence="2">
    <location>
        <begin position="18"/>
        <end position="229"/>
    </location>
</feature>
<dbReference type="AlphaFoldDB" id="A0AB38YDY3"/>
<proteinExistence type="predicted"/>
<feature type="region of interest" description="Disordered" evidence="1">
    <location>
        <begin position="201"/>
        <end position="229"/>
    </location>
</feature>
<reference evidence="3" key="1">
    <citation type="submission" date="2022-07" db="EMBL/GenBank/DDBJ databases">
        <title>Complete genome sequence of Salinispirillum sp. LH10-3-1 capable of multiple carbohydrate inversion isolated from a soda lake.</title>
        <authorList>
            <person name="Liu J."/>
            <person name="Zhai Y."/>
            <person name="Zhang H."/>
            <person name="Yang H."/>
            <person name="Qu J."/>
            <person name="Li J."/>
        </authorList>
    </citation>
    <scope>NUCLEOTIDE SEQUENCE</scope>
    <source>
        <strain evidence="3">LH 10-3-1</strain>
    </source>
</reference>
<name>A0AB38YDY3_9GAMM</name>
<evidence type="ECO:0000256" key="1">
    <source>
        <dbReference type="SAM" id="MobiDB-lite"/>
    </source>
</evidence>
<organism evidence="3">
    <name type="scientific">Salinispirillum sp. LH 10-3-1</name>
    <dbReference type="NCBI Taxonomy" id="2952525"/>
    <lineage>
        <taxon>Bacteria</taxon>
        <taxon>Pseudomonadati</taxon>
        <taxon>Pseudomonadota</taxon>
        <taxon>Gammaproteobacteria</taxon>
        <taxon>Oceanospirillales</taxon>
        <taxon>Saccharospirillaceae</taxon>
        <taxon>Salinispirillum</taxon>
    </lineage>
</organism>
<dbReference type="EMBL" id="CP101717">
    <property type="protein sequence ID" value="WLD57577.1"/>
    <property type="molecule type" value="Genomic_DNA"/>
</dbReference>
<evidence type="ECO:0000256" key="2">
    <source>
        <dbReference type="SAM" id="SignalP"/>
    </source>
</evidence>